<evidence type="ECO:0000313" key="3">
    <source>
        <dbReference type="Proteomes" id="UP000192140"/>
    </source>
</evidence>
<feature type="region of interest" description="Disordered" evidence="1">
    <location>
        <begin position="27"/>
        <end position="49"/>
    </location>
</feature>
<protein>
    <submittedName>
        <fullName evidence="2">Uncharacterized protein</fullName>
    </submittedName>
</protein>
<feature type="compositionally biased region" description="Polar residues" evidence="1">
    <location>
        <begin position="80"/>
        <end position="89"/>
    </location>
</feature>
<organism evidence="2 3">
    <name type="scientific">Agrobacterium deltaense NCPPB 1641</name>
    <dbReference type="NCBI Taxonomy" id="1183425"/>
    <lineage>
        <taxon>Bacteria</taxon>
        <taxon>Pseudomonadati</taxon>
        <taxon>Pseudomonadota</taxon>
        <taxon>Alphaproteobacteria</taxon>
        <taxon>Hyphomicrobiales</taxon>
        <taxon>Rhizobiaceae</taxon>
        <taxon>Rhizobium/Agrobacterium group</taxon>
        <taxon>Agrobacterium</taxon>
    </lineage>
</organism>
<dbReference type="AlphaFoldDB" id="A0A1S7TK64"/>
<evidence type="ECO:0000256" key="1">
    <source>
        <dbReference type="SAM" id="MobiDB-lite"/>
    </source>
</evidence>
<comment type="caution">
    <text evidence="2">The sequence shown here is derived from an EMBL/GenBank/DDBJ whole genome shotgun (WGS) entry which is preliminary data.</text>
</comment>
<evidence type="ECO:0000313" key="2">
    <source>
        <dbReference type="EMBL" id="CVI54931.1"/>
    </source>
</evidence>
<dbReference type="Proteomes" id="UP000192140">
    <property type="component" value="Unassembled WGS sequence"/>
</dbReference>
<reference evidence="2" key="1">
    <citation type="submission" date="2016-01" db="EMBL/GenBank/DDBJ databases">
        <authorList>
            <person name="Regsiter A."/>
            <person name="william w."/>
        </authorList>
    </citation>
    <scope>NUCLEOTIDE SEQUENCE</scope>
    <source>
        <strain evidence="2">NCPPB 1641</strain>
    </source>
</reference>
<proteinExistence type="predicted"/>
<name>A0A1S7TK64_9HYPH</name>
<feature type="region of interest" description="Disordered" evidence="1">
    <location>
        <begin position="61"/>
        <end position="89"/>
    </location>
</feature>
<keyword evidence="3" id="KW-1185">Reference proteome</keyword>
<gene>
    <name evidence="2" type="ORF">AGR7A_Cc140016</name>
</gene>
<dbReference type="EMBL" id="FCNP01000006">
    <property type="protein sequence ID" value="CVI54931.1"/>
    <property type="molecule type" value="Genomic_DNA"/>
</dbReference>
<accession>A0A1S7TK64</accession>
<sequence>MPSTGKSARKVADYAVRFEQALLASGYTGDGKQVQSEKPSGPELPPGEDLVDSAAIVEPTLPVQNVDPEKPLLKSKPFGNGSSQRSWCL</sequence>